<evidence type="ECO:0000256" key="8">
    <source>
        <dbReference type="SAM" id="Phobius"/>
    </source>
</evidence>
<organism evidence="9 10">
    <name type="scientific">Mizuhopecten yessoensis</name>
    <name type="common">Japanese scallop</name>
    <name type="synonym">Patinopecten yessoensis</name>
    <dbReference type="NCBI Taxonomy" id="6573"/>
    <lineage>
        <taxon>Eukaryota</taxon>
        <taxon>Metazoa</taxon>
        <taxon>Spiralia</taxon>
        <taxon>Lophotrochozoa</taxon>
        <taxon>Mollusca</taxon>
        <taxon>Bivalvia</taxon>
        <taxon>Autobranchia</taxon>
        <taxon>Pteriomorphia</taxon>
        <taxon>Pectinida</taxon>
        <taxon>Pectinoidea</taxon>
        <taxon>Pectinidae</taxon>
        <taxon>Mizuhopecten</taxon>
    </lineage>
</organism>
<evidence type="ECO:0000256" key="4">
    <source>
        <dbReference type="ARBA" id="ARBA00022989"/>
    </source>
</evidence>
<evidence type="ECO:0000256" key="2">
    <source>
        <dbReference type="ARBA" id="ARBA00007224"/>
    </source>
</evidence>
<dbReference type="Gene3D" id="1.20.5.340">
    <property type="match status" value="1"/>
</dbReference>
<evidence type="ECO:0000256" key="6">
    <source>
        <dbReference type="ARBA" id="ARBA00023128"/>
    </source>
</evidence>
<keyword evidence="3 8" id="KW-0812">Transmembrane</keyword>
<evidence type="ECO:0000256" key="3">
    <source>
        <dbReference type="ARBA" id="ARBA00022692"/>
    </source>
</evidence>
<evidence type="ECO:0000313" key="10">
    <source>
        <dbReference type="Proteomes" id="UP000242188"/>
    </source>
</evidence>
<dbReference type="GO" id="GO:0031966">
    <property type="term" value="C:mitochondrial membrane"/>
    <property type="evidence" value="ECO:0007669"/>
    <property type="project" value="UniProtKB-SubCell"/>
</dbReference>
<feature type="transmembrane region" description="Helical" evidence="8">
    <location>
        <begin position="237"/>
        <end position="259"/>
    </location>
</feature>
<evidence type="ECO:0000256" key="7">
    <source>
        <dbReference type="ARBA" id="ARBA00023136"/>
    </source>
</evidence>
<dbReference type="PANTHER" id="PTHR14360:SF1">
    <property type="entry name" value="PROTEIN FMP32, MITOCHONDRIAL"/>
    <property type="match status" value="1"/>
</dbReference>
<dbReference type="STRING" id="6573.A0A210Q2K7"/>
<reference evidence="9 10" key="1">
    <citation type="journal article" date="2017" name="Nat. Ecol. Evol.">
        <title>Scallop genome provides insights into evolution of bilaterian karyotype and development.</title>
        <authorList>
            <person name="Wang S."/>
            <person name="Zhang J."/>
            <person name="Jiao W."/>
            <person name="Li J."/>
            <person name="Xun X."/>
            <person name="Sun Y."/>
            <person name="Guo X."/>
            <person name="Huan P."/>
            <person name="Dong B."/>
            <person name="Zhang L."/>
            <person name="Hu X."/>
            <person name="Sun X."/>
            <person name="Wang J."/>
            <person name="Zhao C."/>
            <person name="Wang Y."/>
            <person name="Wang D."/>
            <person name="Huang X."/>
            <person name="Wang R."/>
            <person name="Lv J."/>
            <person name="Li Y."/>
            <person name="Zhang Z."/>
            <person name="Liu B."/>
            <person name="Lu W."/>
            <person name="Hui Y."/>
            <person name="Liang J."/>
            <person name="Zhou Z."/>
            <person name="Hou R."/>
            <person name="Li X."/>
            <person name="Liu Y."/>
            <person name="Li H."/>
            <person name="Ning X."/>
            <person name="Lin Y."/>
            <person name="Zhao L."/>
            <person name="Xing Q."/>
            <person name="Dou J."/>
            <person name="Li Y."/>
            <person name="Mao J."/>
            <person name="Guo H."/>
            <person name="Dou H."/>
            <person name="Li T."/>
            <person name="Mu C."/>
            <person name="Jiang W."/>
            <person name="Fu Q."/>
            <person name="Fu X."/>
            <person name="Miao Y."/>
            <person name="Liu J."/>
            <person name="Yu Q."/>
            <person name="Li R."/>
            <person name="Liao H."/>
            <person name="Li X."/>
            <person name="Kong Y."/>
            <person name="Jiang Z."/>
            <person name="Chourrout D."/>
            <person name="Li R."/>
            <person name="Bao Z."/>
        </authorList>
    </citation>
    <scope>NUCLEOTIDE SEQUENCE [LARGE SCALE GENOMIC DNA]</scope>
    <source>
        <strain evidence="9 10">PY_sf001</strain>
    </source>
</reference>
<dbReference type="OrthoDB" id="889336at2759"/>
<evidence type="ECO:0000313" key="9">
    <source>
        <dbReference type="EMBL" id="OWF42983.1"/>
    </source>
</evidence>
<gene>
    <name evidence="9" type="ORF">KP79_PYT13981</name>
</gene>
<evidence type="ECO:0000256" key="1">
    <source>
        <dbReference type="ARBA" id="ARBA00004325"/>
    </source>
</evidence>
<comment type="caution">
    <text evidence="9">The sequence shown here is derived from an EMBL/GenBank/DDBJ whole genome shotgun (WGS) entry which is preliminary data.</text>
</comment>
<dbReference type="InterPro" id="IPR024461">
    <property type="entry name" value="CCDC90-like"/>
</dbReference>
<dbReference type="Proteomes" id="UP000242188">
    <property type="component" value="Unassembled WGS sequence"/>
</dbReference>
<dbReference type="EMBL" id="NEDP02005186">
    <property type="protein sequence ID" value="OWF42983.1"/>
    <property type="molecule type" value="Genomic_DNA"/>
</dbReference>
<protein>
    <submittedName>
        <fullName evidence="9">Mitochondrial calcium uniporter regulator 1</fullName>
    </submittedName>
</protein>
<dbReference type="PANTHER" id="PTHR14360">
    <property type="entry name" value="PROTEIN FMP32, MITOCHONDRIAL"/>
    <property type="match status" value="1"/>
</dbReference>
<name>A0A210Q2K7_MIZYE</name>
<sequence>MLQPRRLFFSSRKVFRLYSTLTKDQPPISRCRRCAKRQMATLNRNIVFKQPKELAVCMNKRWYCTNPEARSINPTLDAQSRIFYFDTLALVNKLKSQGFTEEQATAITESFTDVLNASIEHQTKTMVTKPQQEITVQQLMSHIASVKKDMVILEKSEFSMLRSETEKQTMQIKQFQQTLQDEVGKLKNNVVLDINLEKSRSTEAHAENRKELQVLNNKIVTDTAALHTKIETYRNDVFKYAAGAIAGTATLFVGLLRLWM</sequence>
<keyword evidence="5" id="KW-0175">Coiled coil</keyword>
<keyword evidence="10" id="KW-1185">Reference proteome</keyword>
<proteinExistence type="inferred from homology"/>
<dbReference type="Pfam" id="PF07798">
    <property type="entry name" value="CCDC90-like"/>
    <property type="match status" value="1"/>
</dbReference>
<dbReference type="FunFam" id="1.20.5.340:FF:000015">
    <property type="entry name" value="Mitochondrial calcium uniporter regulator 1"/>
    <property type="match status" value="1"/>
</dbReference>
<accession>A0A210Q2K7</accession>
<comment type="subcellular location">
    <subcellularLocation>
        <location evidence="1">Mitochondrion membrane</location>
    </subcellularLocation>
</comment>
<comment type="similarity">
    <text evidence="2">Belongs to the CCDC90 family.</text>
</comment>
<dbReference type="AlphaFoldDB" id="A0A210Q2K7"/>
<keyword evidence="4 8" id="KW-1133">Transmembrane helix</keyword>
<keyword evidence="7 8" id="KW-0472">Membrane</keyword>
<keyword evidence="6" id="KW-0496">Mitochondrion</keyword>
<evidence type="ECO:0000256" key="5">
    <source>
        <dbReference type="ARBA" id="ARBA00023054"/>
    </source>
</evidence>